<keyword evidence="8" id="KW-0094">Blood coagulation</keyword>
<keyword evidence="10" id="KW-1015">Disulfide bond</keyword>
<evidence type="ECO:0000256" key="9">
    <source>
        <dbReference type="ARBA" id="ARBA00023136"/>
    </source>
</evidence>
<evidence type="ECO:0000259" key="13">
    <source>
        <dbReference type="SMART" id="SM00013"/>
    </source>
</evidence>
<evidence type="ECO:0000256" key="2">
    <source>
        <dbReference type="ARBA" id="ARBA00022614"/>
    </source>
</evidence>
<keyword evidence="5 12" id="KW-0732">Signal</keyword>
<dbReference type="PANTHER" id="PTHR22650:SF6">
    <property type="entry name" value="PLATELET GLYCOPROTEIN IX"/>
    <property type="match status" value="1"/>
</dbReference>
<dbReference type="Ensembl" id="ENSPCET00000022386.1">
    <property type="protein sequence ID" value="ENSPCEP00000021644.1"/>
    <property type="gene ID" value="ENSPCEG00000016626.1"/>
</dbReference>
<dbReference type="SMART" id="SM00013">
    <property type="entry name" value="LRRNT"/>
    <property type="match status" value="1"/>
</dbReference>
<organism evidence="15 16">
    <name type="scientific">Pelusios castaneus</name>
    <name type="common">West African mud turtle</name>
    <dbReference type="NCBI Taxonomy" id="367368"/>
    <lineage>
        <taxon>Eukaryota</taxon>
        <taxon>Metazoa</taxon>
        <taxon>Chordata</taxon>
        <taxon>Craniata</taxon>
        <taxon>Vertebrata</taxon>
        <taxon>Euteleostomi</taxon>
        <taxon>Archelosauria</taxon>
        <taxon>Testudinata</taxon>
        <taxon>Testudines</taxon>
        <taxon>Pleurodira</taxon>
        <taxon>Pelomedusidae</taxon>
        <taxon>Pelusios</taxon>
    </lineage>
</organism>
<keyword evidence="9 11" id="KW-0472">Membrane</keyword>
<evidence type="ECO:0000256" key="10">
    <source>
        <dbReference type="ARBA" id="ARBA00023157"/>
    </source>
</evidence>
<evidence type="ECO:0000256" key="4">
    <source>
        <dbReference type="ARBA" id="ARBA00022696"/>
    </source>
</evidence>
<dbReference type="AlphaFoldDB" id="A0A8C8VNZ7"/>
<dbReference type="InterPro" id="IPR000372">
    <property type="entry name" value="LRRNT"/>
</dbReference>
<proteinExistence type="predicted"/>
<evidence type="ECO:0000256" key="6">
    <source>
        <dbReference type="ARBA" id="ARBA00022889"/>
    </source>
</evidence>
<dbReference type="Gene3D" id="3.80.10.10">
    <property type="entry name" value="Ribonuclease Inhibitor"/>
    <property type="match status" value="1"/>
</dbReference>
<evidence type="ECO:0000256" key="5">
    <source>
        <dbReference type="ARBA" id="ARBA00022729"/>
    </source>
</evidence>
<keyword evidence="6" id="KW-0130">Cell adhesion</keyword>
<evidence type="ECO:0000256" key="11">
    <source>
        <dbReference type="SAM" id="Phobius"/>
    </source>
</evidence>
<accession>A0A8C8VNZ7</accession>
<dbReference type="InterPro" id="IPR032675">
    <property type="entry name" value="LRR_dom_sf"/>
</dbReference>
<sequence length="208" mass="23303">MNTTKIPTAARCVILMLFCTAQAGVCPPSCICTPVGEMKGWVVDCNSRGLKEVPVLPVSTSKLYLQNNSLTTVNTGTFDSLSRLEEVNVSDNPWNCDCRILYLKFWLEDVSESSLASVICATPASNKMKPLSQLSGNELDSCRMPLPIKCLDFFWRDLALISFAVVVFILTSCAMKFSKRLVYQAIRRQYYFAVPLLQKQNLENHVSR</sequence>
<evidence type="ECO:0000313" key="16">
    <source>
        <dbReference type="Proteomes" id="UP000694393"/>
    </source>
</evidence>
<feature type="domain" description="LRRNT" evidence="13">
    <location>
        <begin position="25"/>
        <end position="62"/>
    </location>
</feature>
<evidence type="ECO:0000256" key="8">
    <source>
        <dbReference type="ARBA" id="ARBA00023084"/>
    </source>
</evidence>
<evidence type="ECO:0000256" key="1">
    <source>
        <dbReference type="ARBA" id="ARBA00004479"/>
    </source>
</evidence>
<keyword evidence="3 11" id="KW-0812">Transmembrane</keyword>
<dbReference type="GO" id="GO:0007596">
    <property type="term" value="P:blood coagulation"/>
    <property type="evidence" value="ECO:0007669"/>
    <property type="project" value="UniProtKB-KW"/>
</dbReference>
<dbReference type="GO" id="GO:0016020">
    <property type="term" value="C:membrane"/>
    <property type="evidence" value="ECO:0007669"/>
    <property type="project" value="UniProtKB-SubCell"/>
</dbReference>
<reference evidence="15" key="2">
    <citation type="submission" date="2025-09" db="UniProtKB">
        <authorList>
            <consortium name="Ensembl"/>
        </authorList>
    </citation>
    <scope>IDENTIFICATION</scope>
</reference>
<evidence type="ECO:0000256" key="12">
    <source>
        <dbReference type="SAM" id="SignalP"/>
    </source>
</evidence>
<dbReference type="Proteomes" id="UP000694393">
    <property type="component" value="Unplaced"/>
</dbReference>
<feature type="chain" id="PRO_5034014490" evidence="12">
    <location>
        <begin position="24"/>
        <end position="208"/>
    </location>
</feature>
<evidence type="ECO:0000256" key="3">
    <source>
        <dbReference type="ARBA" id="ARBA00022692"/>
    </source>
</evidence>
<evidence type="ECO:0000259" key="14">
    <source>
        <dbReference type="SMART" id="SM00082"/>
    </source>
</evidence>
<keyword evidence="7 11" id="KW-1133">Transmembrane helix</keyword>
<comment type="subcellular location">
    <subcellularLocation>
        <location evidence="1">Membrane</location>
        <topology evidence="1">Single-pass type I membrane protein</topology>
    </subcellularLocation>
</comment>
<dbReference type="PANTHER" id="PTHR22650">
    <property type="entry name" value="GLYCOPROTEIN IB BETA"/>
    <property type="match status" value="1"/>
</dbReference>
<keyword evidence="2" id="KW-0433">Leucine-rich repeat</keyword>
<dbReference type="SUPFAM" id="SSF52058">
    <property type="entry name" value="L domain-like"/>
    <property type="match status" value="1"/>
</dbReference>
<feature type="domain" description="LRRCT" evidence="14">
    <location>
        <begin position="92"/>
        <end position="143"/>
    </location>
</feature>
<feature type="transmembrane region" description="Helical" evidence="11">
    <location>
        <begin position="153"/>
        <end position="178"/>
    </location>
</feature>
<name>A0A8C8VNZ7_9SAUR</name>
<protein>
    <submittedName>
        <fullName evidence="15">Glycoprotein IX platelet</fullName>
    </submittedName>
</protein>
<keyword evidence="16" id="KW-1185">Reference proteome</keyword>
<evidence type="ECO:0000313" key="15">
    <source>
        <dbReference type="Ensembl" id="ENSPCEP00000021644.1"/>
    </source>
</evidence>
<reference evidence="15" key="1">
    <citation type="submission" date="2025-08" db="UniProtKB">
        <authorList>
            <consortium name="Ensembl"/>
        </authorList>
    </citation>
    <scope>IDENTIFICATION</scope>
</reference>
<keyword evidence="4" id="KW-0356">Hemostasis</keyword>
<evidence type="ECO:0000256" key="7">
    <source>
        <dbReference type="ARBA" id="ARBA00022989"/>
    </source>
</evidence>
<dbReference type="SMART" id="SM00082">
    <property type="entry name" value="LRRCT"/>
    <property type="match status" value="1"/>
</dbReference>
<dbReference type="GO" id="GO:0007155">
    <property type="term" value="P:cell adhesion"/>
    <property type="evidence" value="ECO:0007669"/>
    <property type="project" value="UniProtKB-KW"/>
</dbReference>
<dbReference type="InterPro" id="IPR052313">
    <property type="entry name" value="GPIb-IX-V_Complex"/>
</dbReference>
<dbReference type="Pfam" id="PF01462">
    <property type="entry name" value="LRRNT"/>
    <property type="match status" value="1"/>
</dbReference>
<dbReference type="InterPro" id="IPR000483">
    <property type="entry name" value="Cys-rich_flank_reg_C"/>
</dbReference>
<feature type="signal peptide" evidence="12">
    <location>
        <begin position="1"/>
        <end position="23"/>
    </location>
</feature>